<comment type="caution">
    <text evidence="1">The sequence shown here is derived from an EMBL/GenBank/DDBJ whole genome shotgun (WGS) entry which is preliminary data.</text>
</comment>
<gene>
    <name evidence="1" type="ORF">BFC18_13045</name>
</gene>
<organism evidence="1 2">
    <name type="scientific">Alteromonas confluentis</name>
    <dbReference type="NCBI Taxonomy" id="1656094"/>
    <lineage>
        <taxon>Bacteria</taxon>
        <taxon>Pseudomonadati</taxon>
        <taxon>Pseudomonadota</taxon>
        <taxon>Gammaproteobacteria</taxon>
        <taxon>Alteromonadales</taxon>
        <taxon>Alteromonadaceae</taxon>
        <taxon>Alteromonas/Salinimonas group</taxon>
        <taxon>Alteromonas</taxon>
    </lineage>
</organism>
<evidence type="ECO:0008006" key="3">
    <source>
        <dbReference type="Google" id="ProtNLM"/>
    </source>
</evidence>
<dbReference type="OrthoDB" id="3760425at2"/>
<accession>A0A1E7Z994</accession>
<dbReference type="Pfam" id="PF13704">
    <property type="entry name" value="Glyco_tranf_2_4"/>
    <property type="match status" value="1"/>
</dbReference>
<dbReference type="EMBL" id="MDHN01000029">
    <property type="protein sequence ID" value="OFC70113.1"/>
    <property type="molecule type" value="Genomic_DNA"/>
</dbReference>
<dbReference type="AlphaFoldDB" id="A0A1E7Z994"/>
<name>A0A1E7Z994_9ALTE</name>
<evidence type="ECO:0000313" key="2">
    <source>
        <dbReference type="Proteomes" id="UP000175691"/>
    </source>
</evidence>
<proteinExistence type="predicted"/>
<sequence length="396" mass="45601">MIPTNPKYKVKLIAVAKDEGAYLTEWIHHHLFYGFSEIEIVLNRTSDNSIAILEKIKAVCPGVRWRFADFVDLIPGSVHKKLQHIAYGMVLSDELNRSESSLTHFMFLDIDEFWMPVHPITSISSLIDSIGPDKAISFNWLNDLPADKTFTGIKPVLSGNTSDAVKSLVPFSRHLRSIRIHKPLLKPNDYVLADGNPFIKREHDEEHSARTDYSKAFIYHRFYRSEVEYVSSLYRGNPEGTGQPYKTNRSGMPDRGNADHEYKFTSSDFAEYSASLTEFLNLTGLRQFIDDARELVMKRHELAVKSLEANLPLYHKQIMKLFRNVKEFRIKNAISRYHDKLVSDYGKNVEAIRDLAISIEEYSYVEAKRIMLKAQALRPEGPKIKAKINEYDQKIV</sequence>
<dbReference type="Proteomes" id="UP000175691">
    <property type="component" value="Unassembled WGS sequence"/>
</dbReference>
<evidence type="ECO:0000313" key="1">
    <source>
        <dbReference type="EMBL" id="OFC70113.1"/>
    </source>
</evidence>
<protein>
    <recommendedName>
        <fullName evidence="3">Glycosyl transferase family 2</fullName>
    </recommendedName>
</protein>
<dbReference type="STRING" id="1656094.BFC18_13045"/>
<reference evidence="1 2" key="1">
    <citation type="submission" date="2016-08" db="EMBL/GenBank/DDBJ databases">
        <authorList>
            <person name="Seilhamer J.J."/>
        </authorList>
    </citation>
    <scope>NUCLEOTIDE SEQUENCE [LARGE SCALE GENOMIC DNA]</scope>
    <source>
        <strain evidence="1 2">KCTC 42603</strain>
    </source>
</reference>
<keyword evidence="2" id="KW-1185">Reference proteome</keyword>